<reference evidence="2" key="3">
    <citation type="submission" date="2010-08" db="EMBL/GenBank/DDBJ databases">
        <authorList>
            <person name="Durkin A.S."/>
            <person name="Nelson K.E."/>
            <person name="Morrison M."/>
            <person name="Forsberg C.W."/>
            <person name="Wilson D.B."/>
            <person name="Russell J.B."/>
            <person name="Cann I.K.O."/>
            <person name="Mackie R.I."/>
            <person name="White B.A."/>
        </authorList>
    </citation>
    <scope>NUCLEOTIDE SEQUENCE</scope>
    <source>
        <strain evidence="2">S85</strain>
    </source>
</reference>
<proteinExistence type="predicted"/>
<dbReference type="Proteomes" id="UP000001497">
    <property type="component" value="Chromosome"/>
</dbReference>
<sequence length="84" mass="9394">MDVMTDRINAAIDLLTTMVVESIAKEDGCDASDVLPGFLRSHTGQMLYNESSKLWWDGPAFIEELYRQELSKTSVRAQRIAVTG</sequence>
<evidence type="ECO:0000313" key="3">
    <source>
        <dbReference type="Proteomes" id="UP000000517"/>
    </source>
</evidence>
<name>C9RJC7_FIBSS</name>
<evidence type="ECO:0000313" key="1">
    <source>
        <dbReference type="EMBL" id="ACX75644.1"/>
    </source>
</evidence>
<gene>
    <name evidence="1" type="ordered locus">Fisuc_2057</name>
    <name evidence="2" type="ordered locus">FSU_2585</name>
</gene>
<dbReference type="AlphaFoldDB" id="C9RJC7"/>
<accession>C9RJC7</accession>
<dbReference type="KEGG" id="fsu:Fisuc_2057"/>
<dbReference type="HOGENOM" id="CLU_2648899_0_0_0"/>
<protein>
    <submittedName>
        <fullName evidence="2">Uncharacterized protein</fullName>
    </submittedName>
</protein>
<reference evidence="3" key="2">
    <citation type="submission" date="2010-08" db="EMBL/GenBank/DDBJ databases">
        <title>Complete sequence of Fibrobacter succinogenes subsp. succinogenes S85.</title>
        <authorList>
            <person name="Durkin A.S."/>
            <person name="Nelson K.E."/>
            <person name="Morrison M."/>
            <person name="Forsberg C.W."/>
            <person name="Wilson D.B."/>
            <person name="Russell J.B."/>
            <person name="Cann I.K.O."/>
            <person name="Mackie R.I."/>
            <person name="White B.A."/>
        </authorList>
    </citation>
    <scope>NUCLEOTIDE SEQUENCE [LARGE SCALE GENOMIC DNA]</scope>
    <source>
        <strain evidence="3">ATCC 19169 / S85</strain>
    </source>
</reference>
<dbReference type="RefSeq" id="WP_014546710.1">
    <property type="nucleotide sequence ID" value="NC_013410.1"/>
</dbReference>
<dbReference type="Proteomes" id="UP000000517">
    <property type="component" value="Chromosome"/>
</dbReference>
<dbReference type="KEGG" id="fsc:FSU_2585"/>
<evidence type="ECO:0000313" key="4">
    <source>
        <dbReference type="Proteomes" id="UP000001497"/>
    </source>
</evidence>
<reference evidence="1 4" key="1">
    <citation type="submission" date="2009-10" db="EMBL/GenBank/DDBJ databases">
        <title>Complete sequence of Fibrobacter succinogenes subsp. succinogenes S85.</title>
        <authorList>
            <consortium name="US DOE Joint Genome Institute"/>
            <person name="Lucas S."/>
            <person name="Copeland A."/>
            <person name="Lapidus A."/>
            <person name="Glavina del Rio T."/>
            <person name="Tice H."/>
            <person name="Bruce D."/>
            <person name="Goodwin L."/>
            <person name="Pitluck S."/>
            <person name="Chertkov O."/>
            <person name="Detter J.C."/>
            <person name="Han C."/>
            <person name="Tapia R."/>
            <person name="Larimer F."/>
            <person name="Land M."/>
            <person name="Hauser L."/>
            <person name="Kyrpides N."/>
            <person name="Mikhailova N."/>
            <person name="Weimer P.J."/>
            <person name="Stevenson D.M."/>
            <person name="Boyum J."/>
            <person name="Brumm P.I."/>
            <person name="Mead D."/>
        </authorList>
    </citation>
    <scope>NUCLEOTIDE SEQUENCE [LARGE SCALE GENOMIC DNA]</scope>
    <source>
        <strain evidence="4">ATCC 19169 / S85</strain>
        <strain evidence="1">S85</strain>
    </source>
</reference>
<organism evidence="2 3">
    <name type="scientific">Fibrobacter succinogenes (strain ATCC 19169 / S85)</name>
    <dbReference type="NCBI Taxonomy" id="59374"/>
    <lineage>
        <taxon>Bacteria</taxon>
        <taxon>Pseudomonadati</taxon>
        <taxon>Fibrobacterota</taxon>
        <taxon>Fibrobacteria</taxon>
        <taxon>Fibrobacterales</taxon>
        <taxon>Fibrobacteraceae</taxon>
        <taxon>Fibrobacter</taxon>
    </lineage>
</organism>
<dbReference type="EMBL" id="CP002158">
    <property type="protein sequence ID" value="ADL24995.1"/>
    <property type="molecule type" value="Genomic_DNA"/>
</dbReference>
<dbReference type="EMBL" id="CP001792">
    <property type="protein sequence ID" value="ACX75644.1"/>
    <property type="molecule type" value="Genomic_DNA"/>
</dbReference>
<dbReference type="OrthoDB" id="9801907at2"/>
<keyword evidence="4" id="KW-1185">Reference proteome</keyword>
<evidence type="ECO:0000313" key="2">
    <source>
        <dbReference type="EMBL" id="ADL24995.1"/>
    </source>
</evidence>